<dbReference type="InterPro" id="IPR002560">
    <property type="entry name" value="Transposase_DDE"/>
</dbReference>
<dbReference type="PROSITE" id="PS50531">
    <property type="entry name" value="HTH_IS21"/>
    <property type="match status" value="1"/>
</dbReference>
<protein>
    <submittedName>
        <fullName evidence="3">ISL3 family transposase</fullName>
    </submittedName>
</protein>
<feature type="domain" description="HTH IS21-type" evidence="2">
    <location>
        <begin position="284"/>
        <end position="347"/>
    </location>
</feature>
<feature type="region of interest" description="Disordered" evidence="1">
    <location>
        <begin position="380"/>
        <end position="401"/>
    </location>
</feature>
<dbReference type="Proteomes" id="UP001230908">
    <property type="component" value="Unassembled WGS sequence"/>
</dbReference>
<feature type="region of interest" description="Disordered" evidence="1">
    <location>
        <begin position="239"/>
        <end position="270"/>
    </location>
</feature>
<dbReference type="EMBL" id="JAVHUY010000070">
    <property type="protein sequence ID" value="MDQ7911106.1"/>
    <property type="molecule type" value="Genomic_DNA"/>
</dbReference>
<accession>A0ABU0ZWD1</accession>
<comment type="caution">
    <text evidence="3">The sequence shown here is derived from an EMBL/GenBank/DDBJ whole genome shotgun (WGS) entry which is preliminary data.</text>
</comment>
<gene>
    <name evidence="3" type="ORF">RB614_42120</name>
</gene>
<proteinExistence type="predicted"/>
<dbReference type="Pfam" id="PF14690">
    <property type="entry name" value="Zn_ribbon_ISL3"/>
    <property type="match status" value="1"/>
</dbReference>
<evidence type="ECO:0000313" key="4">
    <source>
        <dbReference type="Proteomes" id="UP001230908"/>
    </source>
</evidence>
<reference evidence="3 4" key="1">
    <citation type="submission" date="2023-08" db="EMBL/GenBank/DDBJ databases">
        <title>Phytohabitans sansha sp. nov., isolated from marine sediment.</title>
        <authorList>
            <person name="Zhao Y."/>
            <person name="Yi K."/>
        </authorList>
    </citation>
    <scope>NUCLEOTIDE SEQUENCE [LARGE SCALE GENOMIC DNA]</scope>
    <source>
        <strain evidence="3 4">ZYX-F-186</strain>
    </source>
</reference>
<dbReference type="InterPro" id="IPR017894">
    <property type="entry name" value="HTH_IS21_transposase_type"/>
</dbReference>
<organism evidence="3 4">
    <name type="scientific">Phytohabitans maris</name>
    <dbReference type="NCBI Taxonomy" id="3071409"/>
    <lineage>
        <taxon>Bacteria</taxon>
        <taxon>Bacillati</taxon>
        <taxon>Actinomycetota</taxon>
        <taxon>Actinomycetes</taxon>
        <taxon>Micromonosporales</taxon>
        <taxon>Micromonosporaceae</taxon>
    </lineage>
</organism>
<dbReference type="NCBIfam" id="NF033550">
    <property type="entry name" value="transpos_ISL3"/>
    <property type="match status" value="1"/>
</dbReference>
<evidence type="ECO:0000256" key="1">
    <source>
        <dbReference type="SAM" id="MobiDB-lite"/>
    </source>
</evidence>
<sequence>MISARAAADGGACPDCGTRSERVHGRYRRGLRDTPLGGTPVVIQLRVRRFVCTESDCARATFTEQIPGLTTPHARYTPPLRAALTSIAVALAGRAGARLAATLGMSVARDTLLGLLRRTAVPDVNEVTVLGVDDFALRRGHVYGTVLLDMHTRRPIDVLPGREAEPLAQWLREHPGVQIICRDRAGAYAEGGRDGAPNAQQVADRWHIWHNLGEAVDKTVTAHHACVRAAMTAEAASADTEAAITEPAANPEPAPAPQQTETDETDGMRDVCGRERSLVTRTRERYTAVQQLLSDGASLSAISRDLQLDRSTVRRFARAGSVDELLVKAVNRASLLDGYAEHLTARFTAGVTDAGVLHAELAAMGFAGSVQTVRRYLHPLRDNPSVPHRRPRPPARPAVPKPRHISRWIMTDPARLRPDDQDQLAAVLACCSELAATAGHVRDFADLMRKRRGDRLADWMHAVEADDLPALHSLITGLRRDLDAVTAGLTLPWSSGPVEGNVNRIKTIKRQMYGRASLDLLRQRILLAA</sequence>
<evidence type="ECO:0000259" key="2">
    <source>
        <dbReference type="PROSITE" id="PS50531"/>
    </source>
</evidence>
<dbReference type="InterPro" id="IPR047951">
    <property type="entry name" value="Transpos_ISL3"/>
</dbReference>
<dbReference type="InterPro" id="IPR029261">
    <property type="entry name" value="Transposase_Znf"/>
</dbReference>
<evidence type="ECO:0000313" key="3">
    <source>
        <dbReference type="EMBL" id="MDQ7911106.1"/>
    </source>
</evidence>
<dbReference type="PANTHER" id="PTHR33498:SF1">
    <property type="entry name" value="TRANSPOSASE FOR INSERTION SEQUENCE ELEMENT IS1557"/>
    <property type="match status" value="1"/>
</dbReference>
<dbReference type="Pfam" id="PF01610">
    <property type="entry name" value="DDE_Tnp_ISL3"/>
    <property type="match status" value="2"/>
</dbReference>
<keyword evidence="4" id="KW-1185">Reference proteome</keyword>
<dbReference type="PANTHER" id="PTHR33498">
    <property type="entry name" value="TRANSPOSASE FOR INSERTION SEQUENCE ELEMENT IS1557"/>
    <property type="match status" value="1"/>
</dbReference>
<dbReference type="RefSeq" id="WP_308718339.1">
    <property type="nucleotide sequence ID" value="NZ_JAVHUY010000070.1"/>
</dbReference>
<name>A0ABU0ZWD1_9ACTN</name>
<feature type="compositionally biased region" description="Low complexity" evidence="1">
    <location>
        <begin position="239"/>
        <end position="249"/>
    </location>
</feature>